<evidence type="ECO:0000256" key="5">
    <source>
        <dbReference type="SAM" id="MobiDB-lite"/>
    </source>
</evidence>
<evidence type="ECO:0000256" key="2">
    <source>
        <dbReference type="ARBA" id="ARBA00022670"/>
    </source>
</evidence>
<feature type="domain" description="Peptidase S9 prolyl oligopeptidase catalytic" evidence="6">
    <location>
        <begin position="519"/>
        <end position="732"/>
    </location>
</feature>
<dbReference type="PANTHER" id="PTHR11757">
    <property type="entry name" value="PROTEASE FAMILY S9A OLIGOPEPTIDASE"/>
    <property type="match status" value="1"/>
</dbReference>
<dbReference type="InterPro" id="IPR023302">
    <property type="entry name" value="Pept_S9A_N"/>
</dbReference>
<dbReference type="SUPFAM" id="SSF53474">
    <property type="entry name" value="alpha/beta-Hydrolases"/>
    <property type="match status" value="1"/>
</dbReference>
<evidence type="ECO:0000259" key="6">
    <source>
        <dbReference type="Pfam" id="PF00326"/>
    </source>
</evidence>
<proteinExistence type="inferred from homology"/>
<evidence type="ECO:0000256" key="1">
    <source>
        <dbReference type="ARBA" id="ARBA00005228"/>
    </source>
</evidence>
<dbReference type="SUPFAM" id="SSF50993">
    <property type="entry name" value="Peptidase/esterase 'gauge' domain"/>
    <property type="match status" value="1"/>
</dbReference>
<comment type="similarity">
    <text evidence="1">Belongs to the peptidase S9A family.</text>
</comment>
<dbReference type="PRINTS" id="PR00862">
    <property type="entry name" value="PROLIGOPTASE"/>
</dbReference>
<keyword evidence="3" id="KW-0378">Hydrolase</keyword>
<evidence type="ECO:0000259" key="7">
    <source>
        <dbReference type="Pfam" id="PF02897"/>
    </source>
</evidence>
<dbReference type="InterPro" id="IPR051543">
    <property type="entry name" value="Serine_Peptidase_S9A"/>
</dbReference>
<organism evidence="8 9">
    <name type="scientific">Brevibacterium spongiae</name>
    <dbReference type="NCBI Taxonomy" id="2909672"/>
    <lineage>
        <taxon>Bacteria</taxon>
        <taxon>Bacillati</taxon>
        <taxon>Actinomycetota</taxon>
        <taxon>Actinomycetes</taxon>
        <taxon>Micrococcales</taxon>
        <taxon>Brevibacteriaceae</taxon>
        <taxon>Brevibacterium</taxon>
    </lineage>
</organism>
<evidence type="ECO:0000313" key="8">
    <source>
        <dbReference type="EMBL" id="UVI36756.1"/>
    </source>
</evidence>
<name>A0ABY5SUP3_9MICO</name>
<evidence type="ECO:0000256" key="4">
    <source>
        <dbReference type="ARBA" id="ARBA00022825"/>
    </source>
</evidence>
<feature type="region of interest" description="Disordered" evidence="5">
    <location>
        <begin position="1"/>
        <end position="32"/>
    </location>
</feature>
<sequence>MTDSDSANTVPEARATPSSGTAIPSAPVAKKVPFERTHHGHTFVDDYEWMREKESPEVISHLEAENAWTKAQTAHLEGLQESIFTEIKTRIKETDMSVPSRRGNFWYFSRTRAGLDYGISVRVPVSGPDDWTPPEVGEDALPGEEVVFDSNIAAEGQEFFSLGSFSLSDDGRWLLYGVDTSGDERYTLRLRDLSTGQDLDDVIDGTFAGASIDPSGRYVFYTTVDDAWRPEKVWRHRVGTAAVEDVCIFEEPDERYFVGSGFSRSGTMMFVVTGSKTTTGYWVISTDDLEAEPQAVWPRVDGVEYNVEHAVIGGEDRFLITHNRNRADFELVDVPAADPTAQPRPVLDDVDGLRIEDVDAFAGFIVLSYRRGGFARVGIIELGTDSASPFAALEELPFGRETGTLMLSGNPEFAQTAIRLLFTSMSTPSVLYSHSVADGTDTVLKRQPVLGSVDLDAYDETLLWATAEDGTQVPISVVYRSDLHRFGGAGQRTTASAPVEPAPLVLYGYGSYEASMDPYFSVSRLSLLDRGVVFAIAHVRGGGEMGRHWYDQGKTTAKKNTFTDFVAAAHHLVDAGWTQPDQLVATGGSAGGLLMGAVANMAPEIFAGISAHVPFVDALTSILMPELPLTVIEWEEWGDPLHDPDVYEYMRSYSPYENVTDTDYPKILAVTSLNDTRVLYVEPAKWVARLREVGANALLKTEMVAGHGGASGRYDAWRETAFDFAWILDVLGRSDVEIEP</sequence>
<dbReference type="InterPro" id="IPR001375">
    <property type="entry name" value="Peptidase_S9_cat"/>
</dbReference>
<evidence type="ECO:0000313" key="9">
    <source>
        <dbReference type="Proteomes" id="UP001064879"/>
    </source>
</evidence>
<gene>
    <name evidence="8" type="ORF">L1F31_03570</name>
</gene>
<dbReference type="Pfam" id="PF00326">
    <property type="entry name" value="Peptidase_S9"/>
    <property type="match status" value="1"/>
</dbReference>
<accession>A0ABY5SUP3</accession>
<reference evidence="8" key="1">
    <citation type="submission" date="2022-03" db="EMBL/GenBank/DDBJ databases">
        <title>Brevibacterium spongiae sp. nov., isolated from marine sponge.</title>
        <authorList>
            <person name="Li Z."/>
            <person name="Zhang M."/>
        </authorList>
    </citation>
    <scope>NUCLEOTIDE SEQUENCE</scope>
    <source>
        <strain evidence="8">WHS-Z9</strain>
    </source>
</reference>
<dbReference type="Gene3D" id="3.40.50.1820">
    <property type="entry name" value="alpha/beta hydrolase"/>
    <property type="match status" value="1"/>
</dbReference>
<feature type="domain" description="Peptidase S9A N-terminal" evidence="7">
    <location>
        <begin position="28"/>
        <end position="446"/>
    </location>
</feature>
<evidence type="ECO:0000256" key="3">
    <source>
        <dbReference type="ARBA" id="ARBA00022801"/>
    </source>
</evidence>
<keyword evidence="4" id="KW-0720">Serine protease</keyword>
<dbReference type="RefSeq" id="WP_265419324.1">
    <property type="nucleotide sequence ID" value="NZ_CP093443.1"/>
</dbReference>
<dbReference type="Pfam" id="PF02897">
    <property type="entry name" value="Peptidase_S9_N"/>
    <property type="match status" value="1"/>
</dbReference>
<dbReference type="InterPro" id="IPR002471">
    <property type="entry name" value="Pept_S9_AS"/>
</dbReference>
<dbReference type="InterPro" id="IPR029058">
    <property type="entry name" value="AB_hydrolase_fold"/>
</dbReference>
<dbReference type="PROSITE" id="PS00708">
    <property type="entry name" value="PRO_ENDOPEP_SER"/>
    <property type="match status" value="1"/>
</dbReference>
<protein>
    <submittedName>
        <fullName evidence="8">S9 family peptidase</fullName>
    </submittedName>
</protein>
<dbReference type="InterPro" id="IPR002470">
    <property type="entry name" value="Peptidase_S9A"/>
</dbReference>
<dbReference type="Proteomes" id="UP001064879">
    <property type="component" value="Chromosome"/>
</dbReference>
<dbReference type="PANTHER" id="PTHR11757:SF19">
    <property type="entry name" value="PROLYL ENDOPEPTIDASE-LIKE"/>
    <property type="match status" value="1"/>
</dbReference>
<keyword evidence="2" id="KW-0645">Protease</keyword>
<keyword evidence="9" id="KW-1185">Reference proteome</keyword>
<dbReference type="Gene3D" id="2.130.10.120">
    <property type="entry name" value="Prolyl oligopeptidase, N-terminal domain"/>
    <property type="match status" value="1"/>
</dbReference>
<dbReference type="EMBL" id="CP093443">
    <property type="protein sequence ID" value="UVI36756.1"/>
    <property type="molecule type" value="Genomic_DNA"/>
</dbReference>